<evidence type="ECO:0000259" key="1">
    <source>
        <dbReference type="Pfam" id="PF02915"/>
    </source>
</evidence>
<dbReference type="AlphaFoldDB" id="A0A1V4APM7"/>
<accession>A0A1V4APM7</accession>
<proteinExistence type="predicted"/>
<dbReference type="Proteomes" id="UP000189681">
    <property type="component" value="Unassembled WGS sequence"/>
</dbReference>
<comment type="caution">
    <text evidence="2">The sequence shown here is derived from an EMBL/GenBank/DDBJ whole genome shotgun (WGS) entry which is preliminary data.</text>
</comment>
<dbReference type="PANTHER" id="PTHR33531">
    <property type="entry name" value="RUBRERYTHRIN SUBFAMILY"/>
    <property type="match status" value="1"/>
</dbReference>
<reference evidence="2 3" key="1">
    <citation type="journal article" date="2017" name="Water Res.">
        <title>Discovery and metagenomic analysis of an anammox bacterial enrichment related to Candidatus "Brocadia caroliniensis" in a full-scale glycerol-fed nitritation-denitritation separate centrate treatment process.</title>
        <authorList>
            <person name="Park H."/>
            <person name="Brotto A.C."/>
            <person name="van Loosdrecht M.C."/>
            <person name="Chandran K."/>
        </authorList>
    </citation>
    <scope>NUCLEOTIDE SEQUENCE [LARGE SCALE GENOMIC DNA]</scope>
    <source>
        <strain evidence="2">26THWARD</strain>
    </source>
</reference>
<dbReference type="InterPro" id="IPR012347">
    <property type="entry name" value="Ferritin-like"/>
</dbReference>
<dbReference type="GO" id="GO:0016491">
    <property type="term" value="F:oxidoreductase activity"/>
    <property type="evidence" value="ECO:0007669"/>
    <property type="project" value="InterPro"/>
</dbReference>
<dbReference type="InterPro" id="IPR003251">
    <property type="entry name" value="Rr_diiron-bd_dom"/>
</dbReference>
<dbReference type="SUPFAM" id="SSF47240">
    <property type="entry name" value="Ferritin-like"/>
    <property type="match status" value="1"/>
</dbReference>
<dbReference type="Pfam" id="PF02915">
    <property type="entry name" value="Rubrerythrin"/>
    <property type="match status" value="1"/>
</dbReference>
<dbReference type="Gene3D" id="1.20.1260.10">
    <property type="match status" value="1"/>
</dbReference>
<dbReference type="EMBL" id="AYTS01000183">
    <property type="protein sequence ID" value="OOP55067.1"/>
    <property type="molecule type" value="Genomic_DNA"/>
</dbReference>
<dbReference type="CDD" id="cd01045">
    <property type="entry name" value="Ferritin_like_AB"/>
    <property type="match status" value="1"/>
</dbReference>
<dbReference type="STRING" id="1004156.AYP45_16855"/>
<name>A0A1V4APM7_9BACT</name>
<organism evidence="2 3">
    <name type="scientific">Candidatus Brocadia carolinensis</name>
    <dbReference type="NCBI Taxonomy" id="1004156"/>
    <lineage>
        <taxon>Bacteria</taxon>
        <taxon>Pseudomonadati</taxon>
        <taxon>Planctomycetota</taxon>
        <taxon>Candidatus Brocadiia</taxon>
        <taxon>Candidatus Brocadiales</taxon>
        <taxon>Candidatus Brocadiaceae</taxon>
        <taxon>Candidatus Brocadia</taxon>
    </lineage>
</organism>
<evidence type="ECO:0000313" key="2">
    <source>
        <dbReference type="EMBL" id="OOP55067.1"/>
    </source>
</evidence>
<sequence length="161" mass="18887">MQHNIKSILETAISEEMKASRFYSNLALQMEQKGTRIKFDDMAAVEMTHYKMLVSYYEKKYKHVPVVQEAGELKIVHPETPPKTASFADAIKVIMDTEWRAYEFYKKAVESSTEVKEQEMFAILAKVELSHYELFRTEYNYTTEATIRFASEDIPWMMEVS</sequence>
<dbReference type="PANTHER" id="PTHR33531:SF10">
    <property type="entry name" value="BLR7895 PROTEIN"/>
    <property type="match status" value="1"/>
</dbReference>
<feature type="domain" description="Rubrerythrin diiron-binding" evidence="1">
    <location>
        <begin position="8"/>
        <end position="138"/>
    </location>
</feature>
<protein>
    <recommendedName>
        <fullName evidence="1">Rubrerythrin diiron-binding domain-containing protein</fullName>
    </recommendedName>
</protein>
<gene>
    <name evidence="2" type="ORF">AYP45_16855</name>
</gene>
<evidence type="ECO:0000313" key="3">
    <source>
        <dbReference type="Proteomes" id="UP000189681"/>
    </source>
</evidence>
<dbReference type="InterPro" id="IPR009078">
    <property type="entry name" value="Ferritin-like_SF"/>
</dbReference>
<dbReference type="GO" id="GO:0046872">
    <property type="term" value="F:metal ion binding"/>
    <property type="evidence" value="ECO:0007669"/>
    <property type="project" value="InterPro"/>
</dbReference>